<proteinExistence type="predicted"/>
<feature type="compositionally biased region" description="Low complexity" evidence="1">
    <location>
        <begin position="77"/>
        <end position="86"/>
    </location>
</feature>
<organism evidence="2">
    <name type="scientific">Tanacetum cinerariifolium</name>
    <name type="common">Dalmatian daisy</name>
    <name type="synonym">Chrysanthemum cinerariifolium</name>
    <dbReference type="NCBI Taxonomy" id="118510"/>
    <lineage>
        <taxon>Eukaryota</taxon>
        <taxon>Viridiplantae</taxon>
        <taxon>Streptophyta</taxon>
        <taxon>Embryophyta</taxon>
        <taxon>Tracheophyta</taxon>
        <taxon>Spermatophyta</taxon>
        <taxon>Magnoliopsida</taxon>
        <taxon>eudicotyledons</taxon>
        <taxon>Gunneridae</taxon>
        <taxon>Pentapetalae</taxon>
        <taxon>asterids</taxon>
        <taxon>campanulids</taxon>
        <taxon>Asterales</taxon>
        <taxon>Asteraceae</taxon>
        <taxon>Asteroideae</taxon>
        <taxon>Anthemideae</taxon>
        <taxon>Anthemidinae</taxon>
        <taxon>Tanacetum</taxon>
    </lineage>
</organism>
<comment type="caution">
    <text evidence="2">The sequence shown here is derived from an EMBL/GenBank/DDBJ whole genome shotgun (WGS) entry which is preliminary data.</text>
</comment>
<dbReference type="EMBL" id="BKCJ010007297">
    <property type="protein sequence ID" value="GEU76526.1"/>
    <property type="molecule type" value="Genomic_DNA"/>
</dbReference>
<evidence type="ECO:0000256" key="1">
    <source>
        <dbReference type="SAM" id="MobiDB-lite"/>
    </source>
</evidence>
<sequence>MRFLMGLNDAYLNIKSNIIARDPLPDVDEAFNMVYREESHRGLHPETGSGLGNKVQPTTFVAKTNNFRSNEPRRSHNSSGGNSFGNSNGKVLPKGASFSYGSTSFDTKFTNDQMMKILSLINDNPSRNASANMACIRPIFFNGNVLFNLQFEKYFCAQTSSYMYNLTLGWILDSGAIQHLINSTKNMFNVSDISSLNLTMGHPNGTLAKNTAIGSLRLTANVVLFDVLVIPEYNDLNLVKTLGTGSEAAGLLGNPSDHVLSVLSSKIGLKYDKHVSPCDICHQAKQTREPFPLFAHKSLVVGDLVHLDLWGPYRVVSRDGFKLPSSVLSGASLTC</sequence>
<dbReference type="PANTHER" id="PTHR34222">
    <property type="entry name" value="GAG_PRE-INTEGRS DOMAIN-CONTAINING PROTEIN"/>
    <property type="match status" value="1"/>
</dbReference>
<reference evidence="2" key="1">
    <citation type="journal article" date="2019" name="Sci. Rep.">
        <title>Draft genome of Tanacetum cinerariifolium, the natural source of mosquito coil.</title>
        <authorList>
            <person name="Yamashiro T."/>
            <person name="Shiraishi A."/>
            <person name="Satake H."/>
            <person name="Nakayama K."/>
        </authorList>
    </citation>
    <scope>NUCLEOTIDE SEQUENCE</scope>
</reference>
<evidence type="ECO:0000313" key="2">
    <source>
        <dbReference type="EMBL" id="GEU76526.1"/>
    </source>
</evidence>
<feature type="region of interest" description="Disordered" evidence="1">
    <location>
        <begin position="64"/>
        <end position="86"/>
    </location>
</feature>
<dbReference type="AlphaFoldDB" id="A0A6L2MRC5"/>
<accession>A0A6L2MRC5</accession>
<protein>
    <submittedName>
        <fullName evidence="2">Ribonuclease H-like domain-containing protein</fullName>
    </submittedName>
</protein>
<dbReference type="PANTHER" id="PTHR34222:SF99">
    <property type="entry name" value="PROTEIN, PUTATIVE-RELATED"/>
    <property type="match status" value="1"/>
</dbReference>
<name>A0A6L2MRC5_TANCI</name>
<gene>
    <name evidence="2" type="ORF">Tci_048504</name>
</gene>